<name>B8C5C5_THAPS</name>
<feature type="compositionally biased region" description="Polar residues" evidence="6">
    <location>
        <begin position="252"/>
        <end position="274"/>
    </location>
</feature>
<sequence length="1161" mass="129993">MPPQDTPIPLNITLSMGNNYASPPKSPMHNYIVGRVRAMKDKIELKDRSDRRKSAPLYTNNSGVVRGASKSQSPPPTTTSASQFGSYCVDLHSFTGTLQITPNMLFGGASNCRDGSMQRSFSAPRSSSPRKRMAGMNTEDDETDVMPKRAKSSTWIVSNENEVEMGVDDGVPYDQLSNSPNAQQQQNDCAASSNSKRFDFLDAGCDSDEANDSPDDTLASYIINDKSMDNGNGIVNDSLKTVRFSVNMSNRTVGNSQRSMASLQKAGSNNSMRSPVSKEKRKTIFTSPPPSTFPTPPRLLQYSAEKSFNYARETSSALARSGKHFFRQIGLAGKDAYQVLGASDTRTANPSNAANGGQINPIQRSSPADSDGIRSEEEAYNDNDGTVLHYACASNDFVRIQTALQRRGAEDVHQVDSQGKYPLHVLSENVKLISEFPLECEEIALDIVQLMGPENAVQALHPSSGWAPFIYIIGQWVEKLHQNAAPRLLNSVIPSAASRSLTAPMTSDPDEEDQSGAACPLPPAVLFSSKSSQTKPRRLSYFPLFGATSAENDRSLVSSTFISDREKALFLPEAATISDHVIWAIRILSRLIDEYPEQTREAILTNITSTVPLFLKSVFLIHDADEMQPLIDTTLIKHTIVDKRSINVWLIAMLTSRREIKGRAVTFLRLLSRLTLMDLAATSHYPDRYSDKEIERFIRLRKETFNAVYVMPGIFPAVLALGGQAIENLSTTRVMRYITDRTIRKERVFFRLICDFFYSVFLLMGYRLHVEFVLAFKNFDGPIDYREHRYLSVSTSCIACYFLFKEGMTLLSLYLTSTQLAKRYLTSVFNVIDFASVMMLLGTGGALMDDPDLNDGWAASLTIILLWLKLLGAFKILNSSFSLFLYAVNEVLKDIKWFLFFLFAVTFMFSDAARAVVSARGDCDTEDGADFITDEFCSDDFLAINTRMYAVLVGDVSLDYFQSSDAMVVVFVFFSFFCIIVLLNILVAVIIDSFNGSKERSREIFERGRLEYAARLVARKQFLTPKEYSDFHVASYVPQQLRRFLRLCYVVVYAIALMAIEYGFFGAIKYLQVDVVEADKMVHSLILMYICVCAVFNGYISTFAIIALYSRYEYRLNPNGSILMKRFIWMLELGVKLFHRLLGFSSDKALDLSEELLEIHG</sequence>
<dbReference type="InterPro" id="IPR024862">
    <property type="entry name" value="TRPV"/>
</dbReference>
<feature type="region of interest" description="Disordered" evidence="6">
    <location>
        <begin position="252"/>
        <end position="298"/>
    </location>
</feature>
<evidence type="ECO:0000256" key="6">
    <source>
        <dbReference type="SAM" id="MobiDB-lite"/>
    </source>
</evidence>
<feature type="compositionally biased region" description="Pro residues" evidence="6">
    <location>
        <begin position="287"/>
        <end position="297"/>
    </location>
</feature>
<dbReference type="RefSeq" id="XP_002290987.1">
    <property type="nucleotide sequence ID" value="XM_002290951.1"/>
</dbReference>
<dbReference type="GO" id="GO:0005886">
    <property type="term" value="C:plasma membrane"/>
    <property type="evidence" value="ECO:0000318"/>
    <property type="project" value="GO_Central"/>
</dbReference>
<dbReference type="EMBL" id="CM000643">
    <property type="protein sequence ID" value="EED91094.1"/>
    <property type="molecule type" value="Genomic_DNA"/>
</dbReference>
<evidence type="ECO:0000256" key="4">
    <source>
        <dbReference type="ARBA" id="ARBA00022989"/>
    </source>
</evidence>
<dbReference type="GO" id="GO:0098703">
    <property type="term" value="P:calcium ion import across plasma membrane"/>
    <property type="evidence" value="ECO:0000318"/>
    <property type="project" value="GO_Central"/>
</dbReference>
<feature type="transmembrane region" description="Helical" evidence="7">
    <location>
        <begin position="1044"/>
        <end position="1065"/>
    </location>
</feature>
<dbReference type="Proteomes" id="UP000001449">
    <property type="component" value="Chromosome 6"/>
</dbReference>
<dbReference type="OMA" id="PLECEEI"/>
<dbReference type="Pfam" id="PF00520">
    <property type="entry name" value="Ion_trans"/>
    <property type="match status" value="1"/>
</dbReference>
<feature type="domain" description="Ion transport" evidence="8">
    <location>
        <begin position="774"/>
        <end position="1001"/>
    </location>
</feature>
<evidence type="ECO:0000313" key="10">
    <source>
        <dbReference type="Proteomes" id="UP000001449"/>
    </source>
</evidence>
<evidence type="ECO:0000256" key="1">
    <source>
        <dbReference type="ARBA" id="ARBA00004141"/>
    </source>
</evidence>
<evidence type="ECO:0000256" key="5">
    <source>
        <dbReference type="ARBA" id="ARBA00023136"/>
    </source>
</evidence>
<protein>
    <recommendedName>
        <fullName evidence="8">Ion transport domain-containing protein</fullName>
    </recommendedName>
</protein>
<feature type="transmembrane region" description="Helical" evidence="7">
    <location>
        <begin position="707"/>
        <end position="727"/>
    </location>
</feature>
<gene>
    <name evidence="9" type="ORF">THAPSDRAFT_23027</name>
</gene>
<feature type="compositionally biased region" description="Polar residues" evidence="6">
    <location>
        <begin position="348"/>
        <end position="368"/>
    </location>
</feature>
<feature type="compositionally biased region" description="Low complexity" evidence="6">
    <location>
        <begin position="68"/>
        <end position="82"/>
    </location>
</feature>
<dbReference type="InParanoid" id="B8C5C5"/>
<reference evidence="9 10" key="2">
    <citation type="journal article" date="2008" name="Nature">
        <title>The Phaeodactylum genome reveals the evolutionary history of diatom genomes.</title>
        <authorList>
            <person name="Bowler C."/>
            <person name="Allen A.E."/>
            <person name="Badger J.H."/>
            <person name="Grimwood J."/>
            <person name="Jabbari K."/>
            <person name="Kuo A."/>
            <person name="Maheswari U."/>
            <person name="Martens C."/>
            <person name="Maumus F."/>
            <person name="Otillar R.P."/>
            <person name="Rayko E."/>
            <person name="Salamov A."/>
            <person name="Vandepoele K."/>
            <person name="Beszteri B."/>
            <person name="Gruber A."/>
            <person name="Heijde M."/>
            <person name="Katinka M."/>
            <person name="Mock T."/>
            <person name="Valentin K."/>
            <person name="Verret F."/>
            <person name="Berges J.A."/>
            <person name="Brownlee C."/>
            <person name="Cadoret J.P."/>
            <person name="Chiovitti A."/>
            <person name="Choi C.J."/>
            <person name="Coesel S."/>
            <person name="De Martino A."/>
            <person name="Detter J.C."/>
            <person name="Durkin C."/>
            <person name="Falciatore A."/>
            <person name="Fournet J."/>
            <person name="Haruta M."/>
            <person name="Huysman M.J."/>
            <person name="Jenkins B.D."/>
            <person name="Jiroutova K."/>
            <person name="Jorgensen R.E."/>
            <person name="Joubert Y."/>
            <person name="Kaplan A."/>
            <person name="Kroger N."/>
            <person name="Kroth P.G."/>
            <person name="La Roche J."/>
            <person name="Lindquist E."/>
            <person name="Lommer M."/>
            <person name="Martin-Jezequel V."/>
            <person name="Lopez P.J."/>
            <person name="Lucas S."/>
            <person name="Mangogna M."/>
            <person name="McGinnis K."/>
            <person name="Medlin L.K."/>
            <person name="Montsant A."/>
            <person name="Oudot-Le Secq M.P."/>
            <person name="Napoli C."/>
            <person name="Obornik M."/>
            <person name="Parker M.S."/>
            <person name="Petit J.L."/>
            <person name="Porcel B.M."/>
            <person name="Poulsen N."/>
            <person name="Robison M."/>
            <person name="Rychlewski L."/>
            <person name="Rynearson T.A."/>
            <person name="Schmutz J."/>
            <person name="Shapiro H."/>
            <person name="Siaut M."/>
            <person name="Stanley M."/>
            <person name="Sussman M.R."/>
            <person name="Taylor A.R."/>
            <person name="Vardi A."/>
            <person name="von Dassow P."/>
            <person name="Vyverman W."/>
            <person name="Willis A."/>
            <person name="Wyrwicz L.S."/>
            <person name="Rokhsar D.S."/>
            <person name="Weissenbach J."/>
            <person name="Armbrust E.V."/>
            <person name="Green B.R."/>
            <person name="Van de Peer Y."/>
            <person name="Grigoriev I.V."/>
        </authorList>
    </citation>
    <scope>NUCLEOTIDE SEQUENCE [LARGE SCALE GENOMIC DNA]</scope>
    <source>
        <strain evidence="9 10">CCMP1335</strain>
    </source>
</reference>
<dbReference type="PaxDb" id="35128-Thaps23027"/>
<reference evidence="9 10" key="1">
    <citation type="journal article" date="2004" name="Science">
        <title>The genome of the diatom Thalassiosira pseudonana: ecology, evolution, and metabolism.</title>
        <authorList>
            <person name="Armbrust E.V."/>
            <person name="Berges J.A."/>
            <person name="Bowler C."/>
            <person name="Green B.R."/>
            <person name="Martinez D."/>
            <person name="Putnam N.H."/>
            <person name="Zhou S."/>
            <person name="Allen A.E."/>
            <person name="Apt K.E."/>
            <person name="Bechner M."/>
            <person name="Brzezinski M.A."/>
            <person name="Chaal B.K."/>
            <person name="Chiovitti A."/>
            <person name="Davis A.K."/>
            <person name="Demarest M.S."/>
            <person name="Detter J.C."/>
            <person name="Glavina T."/>
            <person name="Goodstein D."/>
            <person name="Hadi M.Z."/>
            <person name="Hellsten U."/>
            <person name="Hildebrand M."/>
            <person name="Jenkins B.D."/>
            <person name="Jurka J."/>
            <person name="Kapitonov V.V."/>
            <person name="Kroger N."/>
            <person name="Lau W.W."/>
            <person name="Lane T.W."/>
            <person name="Larimer F.W."/>
            <person name="Lippmeier J.C."/>
            <person name="Lucas S."/>
            <person name="Medina M."/>
            <person name="Montsant A."/>
            <person name="Obornik M."/>
            <person name="Parker M.S."/>
            <person name="Palenik B."/>
            <person name="Pazour G.J."/>
            <person name="Richardson P.M."/>
            <person name="Rynearson T.A."/>
            <person name="Saito M.A."/>
            <person name="Schwartz D.C."/>
            <person name="Thamatrakoln K."/>
            <person name="Valentin K."/>
            <person name="Vardi A."/>
            <person name="Wilkerson F.P."/>
            <person name="Rokhsar D.S."/>
        </authorList>
    </citation>
    <scope>NUCLEOTIDE SEQUENCE [LARGE SCALE GENOMIC DNA]</scope>
    <source>
        <strain evidence="9 10">CCMP1335</strain>
    </source>
</reference>
<evidence type="ECO:0000259" key="8">
    <source>
        <dbReference type="Pfam" id="PF00520"/>
    </source>
</evidence>
<feature type="transmembrane region" description="Helical" evidence="7">
    <location>
        <begin position="824"/>
        <end position="845"/>
    </location>
</feature>
<evidence type="ECO:0000313" key="9">
    <source>
        <dbReference type="EMBL" id="EED91094.1"/>
    </source>
</evidence>
<feature type="transmembrane region" description="Helical" evidence="7">
    <location>
        <begin position="857"/>
        <end position="877"/>
    </location>
</feature>
<dbReference type="InterPro" id="IPR036770">
    <property type="entry name" value="Ankyrin_rpt-contain_sf"/>
</dbReference>
<dbReference type="AlphaFoldDB" id="B8C5C5"/>
<feature type="transmembrane region" description="Helical" evidence="7">
    <location>
        <begin position="748"/>
        <end position="768"/>
    </location>
</feature>
<feature type="region of interest" description="Disordered" evidence="6">
    <location>
        <begin position="115"/>
        <end position="151"/>
    </location>
</feature>
<keyword evidence="5 7" id="KW-0472">Membrane</keyword>
<feature type="region of interest" description="Disordered" evidence="6">
    <location>
        <begin position="45"/>
        <end position="82"/>
    </location>
</feature>
<evidence type="ECO:0000256" key="7">
    <source>
        <dbReference type="SAM" id="Phobius"/>
    </source>
</evidence>
<keyword evidence="2 7" id="KW-0812">Transmembrane</keyword>
<feature type="transmembrane region" description="Helical" evidence="7">
    <location>
        <begin position="1085"/>
        <end position="1109"/>
    </location>
</feature>
<feature type="transmembrane region" description="Helical" evidence="7">
    <location>
        <begin position="788"/>
        <end position="804"/>
    </location>
</feature>
<keyword evidence="4 7" id="KW-1133">Transmembrane helix</keyword>
<dbReference type="KEGG" id="tps:THAPSDRAFT_23027"/>
<dbReference type="PANTHER" id="PTHR10582">
    <property type="entry name" value="TRANSIENT RECEPTOR POTENTIAL ION CHANNEL PROTEIN"/>
    <property type="match status" value="1"/>
</dbReference>
<feature type="transmembrane region" description="Helical" evidence="7">
    <location>
        <begin position="897"/>
        <end position="917"/>
    </location>
</feature>
<dbReference type="PANTHER" id="PTHR10582:SF2">
    <property type="entry name" value="INACTIVE"/>
    <property type="match status" value="1"/>
</dbReference>
<dbReference type="InterPro" id="IPR005821">
    <property type="entry name" value="Ion_trans_dom"/>
</dbReference>
<keyword evidence="10" id="KW-1185">Reference proteome</keyword>
<evidence type="ECO:0000256" key="2">
    <source>
        <dbReference type="ARBA" id="ARBA00022692"/>
    </source>
</evidence>
<comment type="subcellular location">
    <subcellularLocation>
        <location evidence="1">Membrane</location>
        <topology evidence="1">Multi-pass membrane protein</topology>
    </subcellularLocation>
</comment>
<evidence type="ECO:0000256" key="3">
    <source>
        <dbReference type="ARBA" id="ARBA00022737"/>
    </source>
</evidence>
<feature type="compositionally biased region" description="Polar residues" evidence="6">
    <location>
        <begin position="175"/>
        <end position="193"/>
    </location>
</feature>
<dbReference type="HOGENOM" id="CLU_275281_0_0_1"/>
<proteinExistence type="predicted"/>
<feature type="compositionally biased region" description="Low complexity" evidence="6">
    <location>
        <begin position="117"/>
        <end position="127"/>
    </location>
</feature>
<feature type="transmembrane region" description="Helical" evidence="7">
    <location>
        <begin position="966"/>
        <end position="991"/>
    </location>
</feature>
<organism evidence="9 10">
    <name type="scientific">Thalassiosira pseudonana</name>
    <name type="common">Marine diatom</name>
    <name type="synonym">Cyclotella nana</name>
    <dbReference type="NCBI Taxonomy" id="35128"/>
    <lineage>
        <taxon>Eukaryota</taxon>
        <taxon>Sar</taxon>
        <taxon>Stramenopiles</taxon>
        <taxon>Ochrophyta</taxon>
        <taxon>Bacillariophyta</taxon>
        <taxon>Coscinodiscophyceae</taxon>
        <taxon>Thalassiosirophycidae</taxon>
        <taxon>Thalassiosirales</taxon>
        <taxon>Thalassiosiraceae</taxon>
        <taxon>Thalassiosira</taxon>
    </lineage>
</organism>
<dbReference type="Gene3D" id="1.25.40.20">
    <property type="entry name" value="Ankyrin repeat-containing domain"/>
    <property type="match status" value="1"/>
</dbReference>
<dbReference type="GeneID" id="7451174"/>
<accession>B8C5C5</accession>
<feature type="region of interest" description="Disordered" evidence="6">
    <location>
        <begin position="166"/>
        <end position="193"/>
    </location>
</feature>
<dbReference type="eggNOG" id="ENOG502TCB6">
    <property type="taxonomic scope" value="Eukaryota"/>
</dbReference>
<feature type="region of interest" description="Disordered" evidence="6">
    <location>
        <begin position="348"/>
        <end position="376"/>
    </location>
</feature>
<keyword evidence="3" id="KW-0677">Repeat</keyword>
<dbReference type="GO" id="GO:0005216">
    <property type="term" value="F:monoatomic ion channel activity"/>
    <property type="evidence" value="ECO:0000318"/>
    <property type="project" value="GO_Central"/>
</dbReference>